<dbReference type="Pfam" id="PF00487">
    <property type="entry name" value="FA_desaturase"/>
    <property type="match status" value="1"/>
</dbReference>
<accession>A0ABT1XMR8</accession>
<evidence type="ECO:0000256" key="7">
    <source>
        <dbReference type="ARBA" id="ARBA00023002"/>
    </source>
</evidence>
<comment type="subcellular location">
    <subcellularLocation>
        <location evidence="1">Membrane</location>
        <topology evidence="1">Multi-pass membrane protein</topology>
    </subcellularLocation>
</comment>
<evidence type="ECO:0000256" key="12">
    <source>
        <dbReference type="SAM" id="Phobius"/>
    </source>
</evidence>
<sequence length="328" mass="36774">MSATSGEAASGAFRVNSLSGLETANAADGHVVWDWPRSLWNTAMFSGAIVLGPLFFSWSAVIVFLSLSAITLCMGHSVGFHRRLIHRSFDCPKWLERVLVYAGTLVGMGGPIWTVRLHDTRDWAQRQPDCHWFMRHGKPFLLEGFYYLNFRIVLENPPQFAPGPDIADDPFYRFLQRTWMLHQLPLAALLFWLGGWPWVVWGVFVRVAACVSMHWCISYLAHTGEPDDWSVDNAAIQASNVWWLAIPTMGESWHSNHHAFPASARHGLYMGQIDPGWNFVQLLEKLGLAWDIKTPDNLPARSGLTPVSARALEAVGLEQADLARGPAQ</sequence>
<keyword evidence="4 12" id="KW-0812">Transmembrane</keyword>
<evidence type="ECO:0000256" key="11">
    <source>
        <dbReference type="ARBA" id="ARBA00023160"/>
    </source>
</evidence>
<dbReference type="Proteomes" id="UP001206067">
    <property type="component" value="Unassembled WGS sequence"/>
</dbReference>
<name>A0ABT1XMR8_9SPHN</name>
<comment type="caution">
    <text evidence="14">The sequence shown here is derived from an EMBL/GenBank/DDBJ whole genome shotgun (WGS) entry which is preliminary data.</text>
</comment>
<keyword evidence="11" id="KW-0275">Fatty acid biosynthesis</keyword>
<evidence type="ECO:0000313" key="14">
    <source>
        <dbReference type="EMBL" id="MCR2832559.1"/>
    </source>
</evidence>
<evidence type="ECO:0000256" key="8">
    <source>
        <dbReference type="ARBA" id="ARBA00023004"/>
    </source>
</evidence>
<proteinExistence type="inferred from homology"/>
<evidence type="ECO:0000313" key="15">
    <source>
        <dbReference type="Proteomes" id="UP001206067"/>
    </source>
</evidence>
<dbReference type="InterPro" id="IPR005804">
    <property type="entry name" value="FA_desaturase_dom"/>
</dbReference>
<keyword evidence="6 12" id="KW-1133">Transmembrane helix</keyword>
<feature type="transmembrane region" description="Helical" evidence="12">
    <location>
        <begin position="184"/>
        <end position="205"/>
    </location>
</feature>
<dbReference type="PANTHER" id="PTHR11351">
    <property type="entry name" value="ACYL-COA DESATURASE"/>
    <property type="match status" value="1"/>
</dbReference>
<evidence type="ECO:0000256" key="5">
    <source>
        <dbReference type="ARBA" id="ARBA00022832"/>
    </source>
</evidence>
<keyword evidence="10 12" id="KW-0472">Membrane</keyword>
<evidence type="ECO:0000256" key="6">
    <source>
        <dbReference type="ARBA" id="ARBA00022989"/>
    </source>
</evidence>
<dbReference type="PANTHER" id="PTHR11351:SF31">
    <property type="entry name" value="DESATURASE 1, ISOFORM A-RELATED"/>
    <property type="match status" value="1"/>
</dbReference>
<feature type="domain" description="Fatty acid desaturase" evidence="13">
    <location>
        <begin position="57"/>
        <end position="263"/>
    </location>
</feature>
<evidence type="ECO:0000256" key="4">
    <source>
        <dbReference type="ARBA" id="ARBA00022692"/>
    </source>
</evidence>
<keyword evidence="8" id="KW-0408">Iron</keyword>
<dbReference type="EC" id="1.14.19.-" evidence="14"/>
<evidence type="ECO:0000256" key="3">
    <source>
        <dbReference type="ARBA" id="ARBA00022516"/>
    </source>
</evidence>
<keyword evidence="15" id="KW-1185">Reference proteome</keyword>
<gene>
    <name evidence="14" type="ORF">NSO95_01250</name>
</gene>
<keyword evidence="9" id="KW-0443">Lipid metabolism</keyword>
<reference evidence="14 15" key="1">
    <citation type="submission" date="2022-08" db="EMBL/GenBank/DDBJ databases">
        <title>Polyphasic taxonomy analysis of Qipengyuania sp.RS5-5.</title>
        <authorList>
            <person name="Xamxidin M."/>
            <person name="Wu M."/>
        </authorList>
    </citation>
    <scope>NUCLEOTIDE SEQUENCE [LARGE SCALE GENOMIC DNA]</scope>
    <source>
        <strain evidence="14 15">RS5-5</strain>
    </source>
</reference>
<protein>
    <submittedName>
        <fullName evidence="14">Fatty acid desaturase</fullName>
        <ecNumber evidence="14">1.14.19.-</ecNumber>
    </submittedName>
</protein>
<keyword evidence="3" id="KW-0444">Lipid biosynthesis</keyword>
<keyword evidence="7 14" id="KW-0560">Oxidoreductase</keyword>
<dbReference type="EMBL" id="JANKHH010000001">
    <property type="protein sequence ID" value="MCR2832559.1"/>
    <property type="molecule type" value="Genomic_DNA"/>
</dbReference>
<keyword evidence="5" id="KW-0276">Fatty acid metabolism</keyword>
<dbReference type="RefSeq" id="WP_257594323.1">
    <property type="nucleotide sequence ID" value="NZ_JANKHH010000001.1"/>
</dbReference>
<feature type="transmembrane region" description="Helical" evidence="12">
    <location>
        <begin position="43"/>
        <end position="73"/>
    </location>
</feature>
<evidence type="ECO:0000256" key="9">
    <source>
        <dbReference type="ARBA" id="ARBA00023098"/>
    </source>
</evidence>
<organism evidence="14 15">
    <name type="scientific">Parerythrobacter lacustris</name>
    <dbReference type="NCBI Taxonomy" id="2969984"/>
    <lineage>
        <taxon>Bacteria</taxon>
        <taxon>Pseudomonadati</taxon>
        <taxon>Pseudomonadota</taxon>
        <taxon>Alphaproteobacteria</taxon>
        <taxon>Sphingomonadales</taxon>
        <taxon>Erythrobacteraceae</taxon>
        <taxon>Parerythrobacter</taxon>
    </lineage>
</organism>
<dbReference type="CDD" id="cd03505">
    <property type="entry name" value="Delta9-FADS-like"/>
    <property type="match status" value="1"/>
</dbReference>
<feature type="transmembrane region" description="Helical" evidence="12">
    <location>
        <begin position="94"/>
        <end position="113"/>
    </location>
</feature>
<evidence type="ECO:0000256" key="2">
    <source>
        <dbReference type="ARBA" id="ARBA00008749"/>
    </source>
</evidence>
<dbReference type="GO" id="GO:0016491">
    <property type="term" value="F:oxidoreductase activity"/>
    <property type="evidence" value="ECO:0007669"/>
    <property type="project" value="UniProtKB-KW"/>
</dbReference>
<evidence type="ECO:0000259" key="13">
    <source>
        <dbReference type="Pfam" id="PF00487"/>
    </source>
</evidence>
<comment type="similarity">
    <text evidence="2">Belongs to the fatty acid desaturase type 2 family.</text>
</comment>
<evidence type="ECO:0000256" key="10">
    <source>
        <dbReference type="ARBA" id="ARBA00023136"/>
    </source>
</evidence>
<dbReference type="InterPro" id="IPR015876">
    <property type="entry name" value="Acyl-CoA_DS"/>
</dbReference>
<evidence type="ECO:0000256" key="1">
    <source>
        <dbReference type="ARBA" id="ARBA00004141"/>
    </source>
</evidence>